<feature type="zinc finger region" description="C3H1-type" evidence="1">
    <location>
        <begin position="123"/>
        <end position="147"/>
    </location>
</feature>
<protein>
    <recommendedName>
        <fullName evidence="3">C3H1-type domain-containing protein</fullName>
    </recommendedName>
</protein>
<organism evidence="5 6">
    <name type="scientific">Wallemia mellicola</name>
    <dbReference type="NCBI Taxonomy" id="1708541"/>
    <lineage>
        <taxon>Eukaryota</taxon>
        <taxon>Fungi</taxon>
        <taxon>Dikarya</taxon>
        <taxon>Basidiomycota</taxon>
        <taxon>Wallemiomycotina</taxon>
        <taxon>Wallemiomycetes</taxon>
        <taxon>Wallemiales</taxon>
        <taxon>Wallemiaceae</taxon>
        <taxon>Wallemia</taxon>
    </lineage>
</organism>
<feature type="region of interest" description="Disordered" evidence="2">
    <location>
        <begin position="255"/>
        <end position="275"/>
    </location>
</feature>
<feature type="region of interest" description="Disordered" evidence="2">
    <location>
        <begin position="306"/>
        <end position="409"/>
    </location>
</feature>
<gene>
    <name evidence="5" type="ORF">E3Q10_02768</name>
    <name evidence="4" type="ORF">E3Q22_02973</name>
</gene>
<dbReference type="OMA" id="RYGSSCM"/>
<dbReference type="Proteomes" id="UP000310685">
    <property type="component" value="Unassembled WGS sequence"/>
</dbReference>
<feature type="compositionally biased region" description="Low complexity" evidence="2">
    <location>
        <begin position="382"/>
        <end position="401"/>
    </location>
</feature>
<keyword evidence="1" id="KW-0863">Zinc-finger</keyword>
<feature type="region of interest" description="Disordered" evidence="2">
    <location>
        <begin position="175"/>
        <end position="237"/>
    </location>
</feature>
<evidence type="ECO:0000313" key="4">
    <source>
        <dbReference type="EMBL" id="TIB77615.1"/>
    </source>
</evidence>
<reference evidence="6 7" key="1">
    <citation type="submission" date="2019-03" db="EMBL/GenBank/DDBJ databases">
        <title>Sequencing 25 genomes of Wallemia mellicola.</title>
        <authorList>
            <person name="Gostincar C."/>
        </authorList>
    </citation>
    <scope>NUCLEOTIDE SEQUENCE [LARGE SCALE GENOMIC DNA]</scope>
    <source>
        <strain evidence="4 7">EXF-6152</strain>
        <strain evidence="5 6">EXF-8738</strain>
    </source>
</reference>
<dbReference type="EMBL" id="SPRO01000030">
    <property type="protein sequence ID" value="TIC29242.1"/>
    <property type="molecule type" value="Genomic_DNA"/>
</dbReference>
<feature type="compositionally biased region" description="Pro residues" evidence="2">
    <location>
        <begin position="175"/>
        <end position="190"/>
    </location>
</feature>
<dbReference type="PROSITE" id="PS50103">
    <property type="entry name" value="ZF_C3H1"/>
    <property type="match status" value="2"/>
</dbReference>
<dbReference type="GO" id="GO:0008270">
    <property type="term" value="F:zinc ion binding"/>
    <property type="evidence" value="ECO:0007669"/>
    <property type="project" value="UniProtKB-KW"/>
</dbReference>
<comment type="caution">
    <text evidence="5">The sequence shown here is derived from an EMBL/GenBank/DDBJ whole genome shotgun (WGS) entry which is preliminary data.</text>
</comment>
<evidence type="ECO:0000259" key="3">
    <source>
        <dbReference type="PROSITE" id="PS50103"/>
    </source>
</evidence>
<feature type="compositionally biased region" description="Low complexity" evidence="2">
    <location>
        <begin position="356"/>
        <end position="373"/>
    </location>
</feature>
<dbReference type="InterPro" id="IPR000571">
    <property type="entry name" value="Znf_CCCH"/>
</dbReference>
<keyword evidence="1" id="KW-0862">Zinc</keyword>
<feature type="compositionally biased region" description="Low complexity" evidence="2">
    <location>
        <begin position="212"/>
        <end position="222"/>
    </location>
</feature>
<keyword evidence="1" id="KW-0479">Metal-binding</keyword>
<evidence type="ECO:0000313" key="5">
    <source>
        <dbReference type="EMBL" id="TIC29242.1"/>
    </source>
</evidence>
<feature type="compositionally biased region" description="Polar residues" evidence="2">
    <location>
        <begin position="324"/>
        <end position="348"/>
    </location>
</feature>
<feature type="domain" description="C3H1-type" evidence="3">
    <location>
        <begin position="123"/>
        <end position="147"/>
    </location>
</feature>
<evidence type="ECO:0000313" key="7">
    <source>
        <dbReference type="Proteomes" id="UP000310685"/>
    </source>
</evidence>
<dbReference type="AlphaFoldDB" id="A0A4T0S9J6"/>
<dbReference type="SMART" id="SM00356">
    <property type="entry name" value="ZnF_C3H1"/>
    <property type="match status" value="2"/>
</dbReference>
<feature type="compositionally biased region" description="Basic and acidic residues" evidence="2">
    <location>
        <begin position="198"/>
        <end position="208"/>
    </location>
</feature>
<dbReference type="Proteomes" id="UP000305647">
    <property type="component" value="Unassembled WGS sequence"/>
</dbReference>
<evidence type="ECO:0000256" key="1">
    <source>
        <dbReference type="PROSITE-ProRule" id="PRU00723"/>
    </source>
</evidence>
<evidence type="ECO:0000256" key="2">
    <source>
        <dbReference type="SAM" id="MobiDB-lite"/>
    </source>
</evidence>
<sequence>MLHEKVASNNITELQQAPLEEIELVDENGMTALALAAKLSNIQAIDILLAKNGNPYSAIPHASDPQVAQKLHAAIQPPPFYPPPIQHFYPYPPPMDMQVYYQEDQQQQQFGAQNGTLPPPDVARNIPCRFFPGCRYGSECIFMHPQPTMYLPPPQVPPFEAIPQAHAPFYQLPPQMVPPPFATPIPPTPIPTEQAQQNEEKIEDENQKPDLQQQPQQQQQQQQPPPPFMHPIIPQDPYMIPLARPPPMMMPNNNFRNNRNVSRGPTITKRGKDGQLPPCYFFPMGKCRNQDTCAFPHLLPDGTDVRDPALRGTAPINSHKRQSSRSNNFENKKFNTPAQANHQASFTGNKVPPSMPRAQAQAAASRTQSPAQRVPTQEDFPSLSSNVSSSSENGNYSINYSTPQTTPSSSLVLNNITNSVTKELPQQSFAAAASSTLAVAA</sequence>
<evidence type="ECO:0000313" key="6">
    <source>
        <dbReference type="Proteomes" id="UP000305647"/>
    </source>
</evidence>
<dbReference type="EMBL" id="SPRC01000032">
    <property type="protein sequence ID" value="TIB77615.1"/>
    <property type="molecule type" value="Genomic_DNA"/>
</dbReference>
<feature type="zinc finger region" description="C3H1-type" evidence="1">
    <location>
        <begin position="273"/>
        <end position="300"/>
    </location>
</feature>
<accession>A0A4T0S9J6</accession>
<name>A0A4T0S9J6_9BASI</name>
<feature type="domain" description="C3H1-type" evidence="3">
    <location>
        <begin position="273"/>
        <end position="300"/>
    </location>
</feature>
<proteinExistence type="predicted"/>